<dbReference type="GO" id="GO:0005886">
    <property type="term" value="C:plasma membrane"/>
    <property type="evidence" value="ECO:0007669"/>
    <property type="project" value="TreeGrafter"/>
</dbReference>
<keyword evidence="2" id="KW-0963">Cytoplasm</keyword>
<dbReference type="PANTHER" id="PTHR10075">
    <property type="entry name" value="BASIGIN RELATED"/>
    <property type="match status" value="1"/>
</dbReference>
<dbReference type="Pfam" id="PF07679">
    <property type="entry name" value="I-set"/>
    <property type="match status" value="3"/>
</dbReference>
<keyword evidence="8" id="KW-1185">Reference proteome</keyword>
<dbReference type="GO" id="GO:0070593">
    <property type="term" value="P:dendrite self-avoidance"/>
    <property type="evidence" value="ECO:0007669"/>
    <property type="project" value="TreeGrafter"/>
</dbReference>
<gene>
    <name evidence="7" type="ORF">AMK59_4410</name>
</gene>
<comment type="caution">
    <text evidence="7">The sequence shown here is derived from an EMBL/GenBank/DDBJ whole genome shotgun (WGS) entry which is preliminary data.</text>
</comment>
<dbReference type="SMART" id="SM00408">
    <property type="entry name" value="IGc2"/>
    <property type="match status" value="3"/>
</dbReference>
<dbReference type="PROSITE" id="PS50835">
    <property type="entry name" value="IG_LIKE"/>
    <property type="match status" value="3"/>
</dbReference>
<evidence type="ECO:0000256" key="2">
    <source>
        <dbReference type="ARBA" id="ARBA00022490"/>
    </source>
</evidence>
<evidence type="ECO:0000256" key="3">
    <source>
        <dbReference type="ARBA" id="ARBA00023319"/>
    </source>
</evidence>
<feature type="non-terminal residue" evidence="7">
    <location>
        <position position="1"/>
    </location>
</feature>
<dbReference type="GO" id="GO:0040017">
    <property type="term" value="P:positive regulation of locomotion"/>
    <property type="evidence" value="ECO:0007669"/>
    <property type="project" value="UniProtKB-ARBA"/>
</dbReference>
<dbReference type="Proteomes" id="UP000051574">
    <property type="component" value="Unassembled WGS sequence"/>
</dbReference>
<dbReference type="InterPro" id="IPR003598">
    <property type="entry name" value="Ig_sub2"/>
</dbReference>
<evidence type="ECO:0000256" key="4">
    <source>
        <dbReference type="SAM" id="Coils"/>
    </source>
</evidence>
<evidence type="ECO:0000256" key="1">
    <source>
        <dbReference type="ARBA" id="ARBA00004496"/>
    </source>
</evidence>
<dbReference type="InterPro" id="IPR013098">
    <property type="entry name" value="Ig_I-set"/>
</dbReference>
<evidence type="ECO:0000313" key="8">
    <source>
        <dbReference type="Proteomes" id="UP000051574"/>
    </source>
</evidence>
<dbReference type="SUPFAM" id="SSF48726">
    <property type="entry name" value="Immunoglobulin"/>
    <property type="match status" value="3"/>
</dbReference>
<dbReference type="InterPro" id="IPR036179">
    <property type="entry name" value="Ig-like_dom_sf"/>
</dbReference>
<reference evidence="7 8" key="1">
    <citation type="submission" date="2015-09" db="EMBL/GenBank/DDBJ databases">
        <title>Draft genome of the scarab beetle Oryctes borbonicus.</title>
        <authorList>
            <person name="Meyer J.M."/>
            <person name="Markov G.V."/>
            <person name="Baskaran P."/>
            <person name="Herrmann M."/>
            <person name="Sommer R.J."/>
            <person name="Roedelsperger C."/>
        </authorList>
    </citation>
    <scope>NUCLEOTIDE SEQUENCE [LARGE SCALE GENOMIC DNA]</scope>
    <source>
        <strain evidence="7">OB123</strain>
        <tissue evidence="7">Whole animal</tissue>
    </source>
</reference>
<feature type="domain" description="Ig-like" evidence="6">
    <location>
        <begin position="271"/>
        <end position="359"/>
    </location>
</feature>
<feature type="coiled-coil region" evidence="4">
    <location>
        <begin position="366"/>
        <end position="396"/>
    </location>
</feature>
<accession>A0A0T6B6Y0</accession>
<dbReference type="GO" id="GO:0060298">
    <property type="term" value="P:positive regulation of sarcomere organization"/>
    <property type="evidence" value="ECO:0007669"/>
    <property type="project" value="UniProtKB-ARBA"/>
</dbReference>
<dbReference type="InterPro" id="IPR003599">
    <property type="entry name" value="Ig_sub"/>
</dbReference>
<dbReference type="FunFam" id="2.60.40.10:FF:000425">
    <property type="entry name" value="Myosin light chain kinase"/>
    <property type="match status" value="2"/>
</dbReference>
<dbReference type="GO" id="GO:0098632">
    <property type="term" value="F:cell-cell adhesion mediator activity"/>
    <property type="evidence" value="ECO:0007669"/>
    <property type="project" value="TreeGrafter"/>
</dbReference>
<dbReference type="InterPro" id="IPR007110">
    <property type="entry name" value="Ig-like_dom"/>
</dbReference>
<sequence length="709" mass="80225">WEETTELEYPRFVKQLSPVRVMDGENVTFTCKVVGKPIPKTEWFHNNQPVREAKDVIVSQDTEGVCMLSISEVFPENAGEYTCQAVNKIGEAICKTSLIVEAYEYVPDSEIGIMTGPSGSEEDLLADKTLSEIDFQSDSDVEYAPKITKKLPEVVSTKDGDVTRLEVKAVGKPMPKGRWLKHGEEIAPSNEFVIENFEDGTSILTISEVYPDDTGEIVYEAQNPLGVAVTTTELVVESVEGIIGTKEYRKPEWVTHMEELQAALKAAHSVPTFVKEITNIHTTEEEDIAFECIFSGTPTPDIIWYHNDKIIRNTEKVKVRIQDNKTTCKITGVTKEHVGTYVCKAISDIGLAVTKAKLYVQQITEEEKKEIQLKRAKEVEEKVKKERVLIEKRREERKKKRGIRTTEPESLPVDVTEVQTIEKVEEVPQKPEEEAKAQPIIPVQEPVSTEAIATCKKIDDTEEITETKTTAKEILSPQEPLEVAEIQPEDEIKDIKEKKPKTRKTKPETVQPLAEEATLTEVKLEEVIKRVEEIIVSEEIRMAKEVTEILDFIRIKEFGPGEHPLRELAEIGYLVRNGITVKEVNVLYHEDKFPHLKSPEAQSAMINVVERKGLSPLITEVLTEETTVDEKVLAETLGFRAFMKMVELKHATVEEVITQFVPDDFMQKVWETTEVTEETQKGVTQLVQVSEKTEVFIGESLIVFCDRFA</sequence>
<name>A0A0T6B6Y0_9SCAR</name>
<dbReference type="SMART" id="SM00409">
    <property type="entry name" value="IG"/>
    <property type="match status" value="3"/>
</dbReference>
<proteinExistence type="predicted"/>
<dbReference type="Gene3D" id="2.60.40.10">
    <property type="entry name" value="Immunoglobulins"/>
    <property type="match status" value="3"/>
</dbReference>
<feature type="domain" description="Ig-like" evidence="6">
    <location>
        <begin position="145"/>
        <end position="237"/>
    </location>
</feature>
<dbReference type="GO" id="GO:0007411">
    <property type="term" value="P:axon guidance"/>
    <property type="evidence" value="ECO:0007669"/>
    <property type="project" value="TreeGrafter"/>
</dbReference>
<feature type="region of interest" description="Disordered" evidence="5">
    <location>
        <begin position="468"/>
        <end position="512"/>
    </location>
</feature>
<dbReference type="GO" id="GO:0030424">
    <property type="term" value="C:axon"/>
    <property type="evidence" value="ECO:0007669"/>
    <property type="project" value="TreeGrafter"/>
</dbReference>
<dbReference type="InterPro" id="IPR013783">
    <property type="entry name" value="Ig-like_fold"/>
</dbReference>
<dbReference type="AlphaFoldDB" id="A0A0T6B6Y0"/>
<evidence type="ECO:0000313" key="7">
    <source>
        <dbReference type="EMBL" id="KRT83113.1"/>
    </source>
</evidence>
<dbReference type="FunFam" id="2.60.40.10:FF:000107">
    <property type="entry name" value="Myosin, light chain kinase a"/>
    <property type="match status" value="1"/>
</dbReference>
<dbReference type="PANTHER" id="PTHR10075:SF14">
    <property type="entry name" value="CELL ADHESION MOLECULE DSCAM2-RELATED"/>
    <property type="match status" value="1"/>
</dbReference>
<dbReference type="OrthoDB" id="2152335at2759"/>
<evidence type="ECO:0000259" key="6">
    <source>
        <dbReference type="PROSITE" id="PS50835"/>
    </source>
</evidence>
<keyword evidence="4" id="KW-0175">Coiled coil</keyword>
<dbReference type="GO" id="GO:0045989">
    <property type="term" value="P:positive regulation of striated muscle contraction"/>
    <property type="evidence" value="ECO:0007669"/>
    <property type="project" value="UniProtKB-ARBA"/>
</dbReference>
<comment type="subcellular location">
    <subcellularLocation>
        <location evidence="1">Cytoplasm</location>
    </subcellularLocation>
</comment>
<dbReference type="GO" id="GO:0007156">
    <property type="term" value="P:homophilic cell adhesion via plasma membrane adhesion molecules"/>
    <property type="evidence" value="ECO:0007669"/>
    <property type="project" value="TreeGrafter"/>
</dbReference>
<dbReference type="GO" id="GO:0005737">
    <property type="term" value="C:cytoplasm"/>
    <property type="evidence" value="ECO:0007669"/>
    <property type="project" value="UniProtKB-SubCell"/>
</dbReference>
<organism evidence="7 8">
    <name type="scientific">Oryctes borbonicus</name>
    <dbReference type="NCBI Taxonomy" id="1629725"/>
    <lineage>
        <taxon>Eukaryota</taxon>
        <taxon>Metazoa</taxon>
        <taxon>Ecdysozoa</taxon>
        <taxon>Arthropoda</taxon>
        <taxon>Hexapoda</taxon>
        <taxon>Insecta</taxon>
        <taxon>Pterygota</taxon>
        <taxon>Neoptera</taxon>
        <taxon>Endopterygota</taxon>
        <taxon>Coleoptera</taxon>
        <taxon>Polyphaga</taxon>
        <taxon>Scarabaeiformia</taxon>
        <taxon>Scarabaeidae</taxon>
        <taxon>Dynastinae</taxon>
        <taxon>Oryctes</taxon>
    </lineage>
</organism>
<evidence type="ECO:0000256" key="5">
    <source>
        <dbReference type="SAM" id="MobiDB-lite"/>
    </source>
</evidence>
<keyword evidence="3" id="KW-0393">Immunoglobulin domain</keyword>
<protein>
    <submittedName>
        <fullName evidence="7">Immunoglobulin</fullName>
    </submittedName>
</protein>
<feature type="domain" description="Ig-like" evidence="6">
    <location>
        <begin position="10"/>
        <end position="101"/>
    </location>
</feature>
<dbReference type="EMBL" id="LJIG01009421">
    <property type="protein sequence ID" value="KRT83113.1"/>
    <property type="molecule type" value="Genomic_DNA"/>
</dbReference>